<sequence length="397" mass="44245">MCVCVYVCVCMCFCVCVCVCVYMYVFVCVCVCVCVCVYVFLCVCVCVYVCVCVCVCFHGDVGISLMFRDNEEEDSDLRCCCSERETDGKLSAAGNTTERRENMKLNVKIQLLNFCFQVFNFIFLALGLSVLGSGLWILFDRGSLQTVLPSVELRTVGAGLMLIGAVVLLVTLVGILGAEKQIRVVLLLYVGFLIVLILGQLFVTVLLLINRDKIEVSLDQTVDDIIVKFGADSSEDRLMDRVQKYEGCCGRTGPADWLNNSFIQRLNLTNLDILPCSCFKSYEPTVNSSWCSELLNYTGPQFNWGNGSYDTGCKEKVSDWLKENTLTVVSMDVGLMLIEGLQLVLAVQLYGAVGRKTAARKRDAVNETNDELDYGEQNYAYSDGYTDHPAHHHDYQT</sequence>
<dbReference type="Ensembl" id="ENSSLUT00000052118.1">
    <property type="protein sequence ID" value="ENSSLUP00000050620.1"/>
    <property type="gene ID" value="ENSSLUG00000022034.1"/>
</dbReference>
<evidence type="ECO:0008006" key="8">
    <source>
        <dbReference type="Google" id="ProtNLM"/>
    </source>
</evidence>
<keyword evidence="3 5" id="KW-1133">Transmembrane helix</keyword>
<evidence type="ECO:0000313" key="6">
    <source>
        <dbReference type="Ensembl" id="ENSSLUP00000050620.1"/>
    </source>
</evidence>
<name>A0A8D0A9A0_SANLU</name>
<evidence type="ECO:0000256" key="1">
    <source>
        <dbReference type="ARBA" id="ARBA00004141"/>
    </source>
</evidence>
<accession>A0A8D0A9A0</accession>
<dbReference type="SUPFAM" id="SSF48652">
    <property type="entry name" value="Tetraspanin"/>
    <property type="match status" value="1"/>
</dbReference>
<evidence type="ECO:0000256" key="4">
    <source>
        <dbReference type="ARBA" id="ARBA00023136"/>
    </source>
</evidence>
<feature type="transmembrane region" description="Helical" evidence="5">
    <location>
        <begin position="111"/>
        <end position="139"/>
    </location>
</feature>
<dbReference type="AlphaFoldDB" id="A0A8D0A9A0"/>
<evidence type="ECO:0000313" key="7">
    <source>
        <dbReference type="Proteomes" id="UP000694568"/>
    </source>
</evidence>
<evidence type="ECO:0000256" key="2">
    <source>
        <dbReference type="ARBA" id="ARBA00022692"/>
    </source>
</evidence>
<keyword evidence="4 5" id="KW-0472">Membrane</keyword>
<dbReference type="PRINTS" id="PR00259">
    <property type="entry name" value="TMFOUR"/>
</dbReference>
<feature type="transmembrane region" description="Helical" evidence="5">
    <location>
        <begin position="185"/>
        <end position="209"/>
    </location>
</feature>
<proteinExistence type="predicted"/>
<dbReference type="Proteomes" id="UP000694568">
    <property type="component" value="Unplaced"/>
</dbReference>
<dbReference type="InterPro" id="IPR018499">
    <property type="entry name" value="Tetraspanin/Peripherin"/>
</dbReference>
<dbReference type="GeneTree" id="ENSGT00940000167105"/>
<keyword evidence="2 5" id="KW-0812">Transmembrane</keyword>
<dbReference type="GO" id="GO:0005886">
    <property type="term" value="C:plasma membrane"/>
    <property type="evidence" value="ECO:0007669"/>
    <property type="project" value="TreeGrafter"/>
</dbReference>
<keyword evidence="7" id="KW-1185">Reference proteome</keyword>
<evidence type="ECO:0000256" key="3">
    <source>
        <dbReference type="ARBA" id="ARBA00022989"/>
    </source>
</evidence>
<dbReference type="Gene3D" id="1.10.1450.10">
    <property type="entry name" value="Tetraspanin"/>
    <property type="match status" value="1"/>
</dbReference>
<comment type="subcellular location">
    <subcellularLocation>
        <location evidence="1">Membrane</location>
        <topology evidence="1">Multi-pass membrane protein</topology>
    </subcellularLocation>
</comment>
<reference evidence="6" key="2">
    <citation type="submission" date="2025-09" db="UniProtKB">
        <authorList>
            <consortium name="Ensembl"/>
        </authorList>
    </citation>
    <scope>IDENTIFICATION</scope>
</reference>
<feature type="transmembrane region" description="Helical" evidence="5">
    <location>
        <begin position="159"/>
        <end position="178"/>
    </location>
</feature>
<reference evidence="6" key="1">
    <citation type="submission" date="2025-08" db="UniProtKB">
        <authorList>
            <consortium name="Ensembl"/>
        </authorList>
    </citation>
    <scope>IDENTIFICATION</scope>
</reference>
<dbReference type="InterPro" id="IPR008952">
    <property type="entry name" value="Tetraspanin_EC2_sf"/>
</dbReference>
<dbReference type="PANTHER" id="PTHR19282:SF544">
    <property type="entry name" value="TETRASPANIN"/>
    <property type="match status" value="1"/>
</dbReference>
<feature type="transmembrane region" description="Helical" evidence="5">
    <location>
        <begin position="24"/>
        <end position="57"/>
    </location>
</feature>
<dbReference type="Pfam" id="PF00335">
    <property type="entry name" value="Tetraspanin"/>
    <property type="match status" value="1"/>
</dbReference>
<organism evidence="6 7">
    <name type="scientific">Sander lucioperca</name>
    <name type="common">Pike-perch</name>
    <name type="synonym">Perca lucioperca</name>
    <dbReference type="NCBI Taxonomy" id="283035"/>
    <lineage>
        <taxon>Eukaryota</taxon>
        <taxon>Metazoa</taxon>
        <taxon>Chordata</taxon>
        <taxon>Craniata</taxon>
        <taxon>Vertebrata</taxon>
        <taxon>Euteleostomi</taxon>
        <taxon>Actinopterygii</taxon>
        <taxon>Neopterygii</taxon>
        <taxon>Teleostei</taxon>
        <taxon>Neoteleostei</taxon>
        <taxon>Acanthomorphata</taxon>
        <taxon>Eupercaria</taxon>
        <taxon>Perciformes</taxon>
        <taxon>Percoidei</taxon>
        <taxon>Percidae</taxon>
        <taxon>Luciopercinae</taxon>
        <taxon>Sander</taxon>
    </lineage>
</organism>
<dbReference type="PANTHER" id="PTHR19282">
    <property type="entry name" value="TETRASPANIN"/>
    <property type="match status" value="1"/>
</dbReference>
<evidence type="ECO:0000256" key="5">
    <source>
        <dbReference type="SAM" id="Phobius"/>
    </source>
</evidence>
<protein>
    <recommendedName>
        <fullName evidence="8">Tetraspanin</fullName>
    </recommendedName>
</protein>
<gene>
    <name evidence="6" type="primary">si:ch73-139j3.4</name>
</gene>